<reference evidence="6 7" key="1">
    <citation type="journal article" date="2020" name="BMC Genomics">
        <title>Correction to: Identification and distribution of gene clusters required for synthesis of sphingolipid metabolism inhibitors in diverse species of the filamentous fungus Fusarium.</title>
        <authorList>
            <person name="Kim H.S."/>
            <person name="Lohmar J.M."/>
            <person name="Busman M."/>
            <person name="Brown D.W."/>
            <person name="Naumann T.A."/>
            <person name="Divon H.H."/>
            <person name="Lysoe E."/>
            <person name="Uhlig S."/>
            <person name="Proctor R.H."/>
        </authorList>
    </citation>
    <scope>NUCLEOTIDE SEQUENCE [LARGE SCALE GENOMIC DNA]</scope>
    <source>
        <strain evidence="6 7">NRRL 25214</strain>
    </source>
</reference>
<sequence length="744" mass="83325">MEHMYQTPTDEATSVTRFEPPIEGTCVWFLQMPAYVEWIECHLSSILWISGEPGCGKTTLASFLIDNINQHPLVRGTDCQITYFFFDWSRDDQSDGTSLFFALIHQLLQAEPALALIVKRYGDCLNLSDLCSVFADIVSSPERKVKKLVCVVDALDECETESMTEAISSLASVISACNKSDKDVGWLKLAVTSHSNQHIEEVFSNVPTYQRIRLADYEKPMKQDVETFIRARCVQVMEIMECNDEVSRGIEEELMKRSDNTFLWVGMVLGQLKVNPNARLESFIPTLRSTPNKLYGLYNSTFERLEASDELLRVLSVIVASQRPLTLDEIDAALAVESDDSFARQVQQRRRVNIAQYLYDVCGPFIRIRNLRIVMHKTATNFLLRSADASTSPVGSGMYQREGCLGVAEVNQCLAEICAEYLTLDSVVSDASLSDRRADVGDEGFDNEDDSNVEENSGQTCRKSGRNVSLFDYAAKYWGTHYRLSHAFSSGSTGSCGNHTIFSKAMALCDTSTCTFHDWFQLYWNTISREPKYPDNLTPLMIASHLGLLDLMRELLTDSKGQNKESNHLHVADSEGWTALHWAAWSGHGINNDEAMYLLLQYQNDKSEVSISKKPHDNGSHCNESIQHQQCLPTGSGTSVLDIQDGKGYTALHWAAADNQTGVVKLLLEAGATVDIFDNEKMTPLLVAFEHGFVGPVISYPKDMDEVEDSTESMNVEFLTAYITIAQDKLFGVSDVNFDAEKER</sequence>
<evidence type="ECO:0000256" key="1">
    <source>
        <dbReference type="ARBA" id="ARBA00022737"/>
    </source>
</evidence>
<dbReference type="EMBL" id="JABEVY010000505">
    <property type="protein sequence ID" value="KAF5230799.1"/>
    <property type="molecule type" value="Genomic_DNA"/>
</dbReference>
<feature type="region of interest" description="Disordered" evidence="3">
    <location>
        <begin position="439"/>
        <end position="459"/>
    </location>
</feature>
<dbReference type="SUPFAM" id="SSF48403">
    <property type="entry name" value="Ankyrin repeat"/>
    <property type="match status" value="1"/>
</dbReference>
<feature type="domain" description="GPI inositol-deacylase winged helix" evidence="4">
    <location>
        <begin position="313"/>
        <end position="387"/>
    </location>
</feature>
<evidence type="ECO:0000313" key="6">
    <source>
        <dbReference type="EMBL" id="KAF5230799.1"/>
    </source>
</evidence>
<dbReference type="InterPro" id="IPR027417">
    <property type="entry name" value="P-loop_NTPase"/>
</dbReference>
<proteinExistence type="predicted"/>
<dbReference type="InterPro" id="IPR056884">
    <property type="entry name" value="NPHP3-like_N"/>
</dbReference>
<evidence type="ECO:0000259" key="4">
    <source>
        <dbReference type="Pfam" id="PF22939"/>
    </source>
</evidence>
<dbReference type="Gene3D" id="1.25.40.20">
    <property type="entry name" value="Ankyrin repeat-containing domain"/>
    <property type="match status" value="2"/>
</dbReference>
<evidence type="ECO:0000256" key="3">
    <source>
        <dbReference type="SAM" id="MobiDB-lite"/>
    </source>
</evidence>
<dbReference type="SUPFAM" id="SSF52540">
    <property type="entry name" value="P-loop containing nucleoside triphosphate hydrolases"/>
    <property type="match status" value="1"/>
</dbReference>
<dbReference type="SMART" id="SM00248">
    <property type="entry name" value="ANK"/>
    <property type="match status" value="3"/>
</dbReference>
<dbReference type="PANTHER" id="PTHR10039">
    <property type="entry name" value="AMELOGENIN"/>
    <property type="match status" value="1"/>
</dbReference>
<dbReference type="InterPro" id="IPR036770">
    <property type="entry name" value="Ankyrin_rpt-contain_sf"/>
</dbReference>
<keyword evidence="7" id="KW-1185">Reference proteome</keyword>
<dbReference type="Gene3D" id="3.40.50.300">
    <property type="entry name" value="P-loop containing nucleotide triphosphate hydrolases"/>
    <property type="match status" value="1"/>
</dbReference>
<gene>
    <name evidence="6" type="ORF">FANTH_13692</name>
</gene>
<dbReference type="Proteomes" id="UP000573603">
    <property type="component" value="Unassembled WGS sequence"/>
</dbReference>
<accession>A0A8H4YMG4</accession>
<feature type="repeat" description="ANK" evidence="2">
    <location>
        <begin position="647"/>
        <end position="679"/>
    </location>
</feature>
<dbReference type="InterPro" id="IPR002110">
    <property type="entry name" value="Ankyrin_rpt"/>
</dbReference>
<evidence type="ECO:0000256" key="2">
    <source>
        <dbReference type="PROSITE-ProRule" id="PRU00023"/>
    </source>
</evidence>
<dbReference type="PROSITE" id="PS50088">
    <property type="entry name" value="ANK_REPEAT"/>
    <property type="match status" value="1"/>
</dbReference>
<comment type="caution">
    <text evidence="6">The sequence shown here is derived from an EMBL/GenBank/DDBJ whole genome shotgun (WGS) entry which is preliminary data.</text>
</comment>
<dbReference type="AlphaFoldDB" id="A0A8H4YMG4"/>
<feature type="domain" description="Nephrocystin 3-like N-terminal" evidence="5">
    <location>
        <begin position="24"/>
        <end position="193"/>
    </location>
</feature>
<evidence type="ECO:0000313" key="7">
    <source>
        <dbReference type="Proteomes" id="UP000573603"/>
    </source>
</evidence>
<feature type="compositionally biased region" description="Acidic residues" evidence="3">
    <location>
        <begin position="441"/>
        <end position="453"/>
    </location>
</feature>
<evidence type="ECO:0000259" key="5">
    <source>
        <dbReference type="Pfam" id="PF24883"/>
    </source>
</evidence>
<name>A0A8H4YMG4_9HYPO</name>
<dbReference type="Pfam" id="PF12796">
    <property type="entry name" value="Ank_2"/>
    <property type="match status" value="2"/>
</dbReference>
<protein>
    <recommendedName>
        <fullName evidence="8">NACHT domain-containing protein</fullName>
    </recommendedName>
</protein>
<keyword evidence="1" id="KW-0677">Repeat</keyword>
<dbReference type="PANTHER" id="PTHR10039:SF14">
    <property type="entry name" value="NACHT DOMAIN-CONTAINING PROTEIN"/>
    <property type="match status" value="1"/>
</dbReference>
<dbReference type="Pfam" id="PF24883">
    <property type="entry name" value="NPHP3_N"/>
    <property type="match status" value="1"/>
</dbReference>
<dbReference type="PROSITE" id="PS50297">
    <property type="entry name" value="ANK_REP_REGION"/>
    <property type="match status" value="1"/>
</dbReference>
<dbReference type="Pfam" id="PF22939">
    <property type="entry name" value="WHD_GPIID"/>
    <property type="match status" value="1"/>
</dbReference>
<dbReference type="InterPro" id="IPR054471">
    <property type="entry name" value="GPIID_WHD"/>
</dbReference>
<evidence type="ECO:0008006" key="8">
    <source>
        <dbReference type="Google" id="ProtNLM"/>
    </source>
</evidence>
<organism evidence="6 7">
    <name type="scientific">Fusarium anthophilum</name>
    <dbReference type="NCBI Taxonomy" id="48485"/>
    <lineage>
        <taxon>Eukaryota</taxon>
        <taxon>Fungi</taxon>
        <taxon>Dikarya</taxon>
        <taxon>Ascomycota</taxon>
        <taxon>Pezizomycotina</taxon>
        <taxon>Sordariomycetes</taxon>
        <taxon>Hypocreomycetidae</taxon>
        <taxon>Hypocreales</taxon>
        <taxon>Nectriaceae</taxon>
        <taxon>Fusarium</taxon>
        <taxon>Fusarium fujikuroi species complex</taxon>
    </lineage>
</organism>
<keyword evidence="2" id="KW-0040">ANK repeat</keyword>